<dbReference type="AlphaFoldDB" id="A0A0W8I5K9"/>
<dbReference type="RefSeq" id="WP_058891314.1">
    <property type="nucleotide sequence ID" value="NZ_LQBL01000028.1"/>
</dbReference>
<name>A0A0W8I5K9_9MICO</name>
<reference evidence="2 3" key="1">
    <citation type="submission" date="2015-12" db="EMBL/GenBank/DDBJ databases">
        <title>Serinicoccus chungangenesis strain CD08_5 genome sequencing and assembly.</title>
        <authorList>
            <person name="Chander A.M."/>
            <person name="Kaur G."/>
            <person name="Nair G.R."/>
            <person name="Dhawan D.K."/>
            <person name="Kochhar R.K."/>
            <person name="Mayilraj S."/>
            <person name="Bhadada S.K."/>
        </authorList>
    </citation>
    <scope>NUCLEOTIDE SEQUENCE [LARGE SCALE GENOMIC DNA]</scope>
    <source>
        <strain evidence="2 3">CD08_5</strain>
    </source>
</reference>
<evidence type="ECO:0000259" key="1">
    <source>
        <dbReference type="Pfam" id="PF13581"/>
    </source>
</evidence>
<dbReference type="CDD" id="cd16936">
    <property type="entry name" value="HATPase_RsbW-like"/>
    <property type="match status" value="1"/>
</dbReference>
<dbReference type="InterPro" id="IPR036890">
    <property type="entry name" value="HATPase_C_sf"/>
</dbReference>
<gene>
    <name evidence="2" type="ORF">AVL62_00385</name>
</gene>
<evidence type="ECO:0000313" key="2">
    <source>
        <dbReference type="EMBL" id="KUG53305.1"/>
    </source>
</evidence>
<accession>A0A0W8I5K9</accession>
<protein>
    <recommendedName>
        <fullName evidence="1">Histidine kinase/HSP90-like ATPase domain-containing protein</fullName>
    </recommendedName>
</protein>
<dbReference type="SUPFAM" id="SSF55874">
    <property type="entry name" value="ATPase domain of HSP90 chaperone/DNA topoisomerase II/histidine kinase"/>
    <property type="match status" value="1"/>
</dbReference>
<feature type="domain" description="Histidine kinase/HSP90-like ATPase" evidence="1">
    <location>
        <begin position="13"/>
        <end position="135"/>
    </location>
</feature>
<evidence type="ECO:0000313" key="3">
    <source>
        <dbReference type="Proteomes" id="UP000054837"/>
    </source>
</evidence>
<dbReference type="EMBL" id="LQBL01000028">
    <property type="protein sequence ID" value="KUG53305.1"/>
    <property type="molecule type" value="Genomic_DNA"/>
</dbReference>
<dbReference type="Gene3D" id="3.30.565.10">
    <property type="entry name" value="Histidine kinase-like ATPase, C-terminal domain"/>
    <property type="match status" value="1"/>
</dbReference>
<dbReference type="Pfam" id="PF13581">
    <property type="entry name" value="HATPase_c_2"/>
    <property type="match status" value="1"/>
</dbReference>
<keyword evidence="3" id="KW-1185">Reference proteome</keyword>
<sequence length="145" mass="15711">MSGDYALEGLSVPESLDQLHDLLQQVAEEHHGVSSTDLMLFETAVIEIAGNVVEHGRPQGTVAWSFTLAVLPDRLAAVLSDDGQEYAVAEDQLADGRWAMPEDALAEGGRGLALASVALDELDYQRTGGINSWTMVRHRREDPAQ</sequence>
<proteinExistence type="predicted"/>
<organism evidence="2 3">
    <name type="scientific">Serinicoccus chungangensis</name>
    <dbReference type="NCBI Taxonomy" id="767452"/>
    <lineage>
        <taxon>Bacteria</taxon>
        <taxon>Bacillati</taxon>
        <taxon>Actinomycetota</taxon>
        <taxon>Actinomycetes</taxon>
        <taxon>Micrococcales</taxon>
        <taxon>Ornithinimicrobiaceae</taxon>
        <taxon>Serinicoccus</taxon>
    </lineage>
</organism>
<dbReference type="InterPro" id="IPR003594">
    <property type="entry name" value="HATPase_dom"/>
</dbReference>
<dbReference type="Proteomes" id="UP000054837">
    <property type="component" value="Unassembled WGS sequence"/>
</dbReference>
<dbReference type="OrthoDB" id="3785402at2"/>
<comment type="caution">
    <text evidence="2">The sequence shown here is derived from an EMBL/GenBank/DDBJ whole genome shotgun (WGS) entry which is preliminary data.</text>
</comment>
<dbReference type="STRING" id="767452.AVL62_00385"/>